<sequence>MSFRRMIRETVENGINTLEELQASLRTAIALEFSTIPPYLCAQWSIVDGTDRDSVGSIIGGVAAQEMLHFGLVCNMYTATGGSLKGEIATPELVPAYPITGLPGGVHPGLVVTLAPLGAGALRTFMSIEYPESGPVVPQPPTPPPPLAPTAPAIGQFYEAIAAGFTAVFPTGSLPRDPSPNQVVTTVDADGLFAVNAVADALRAVSEITTQGEGSSTSPDDGAFDPGSFAHYYSFAEIYYGRKLVPVGAGFAYSGDAIALPDAHAFAPDPAHDPDQQAFIDEFTTVMNELEACWTSGSSIDAAIGRMFTLKQAGLTLITTGTTPPFTLPANGDPMGA</sequence>
<dbReference type="OrthoDB" id="9800162at2"/>
<dbReference type="PANTHER" id="PTHR34400">
    <property type="match status" value="1"/>
</dbReference>
<organism evidence="2 3">
    <name type="scientific">Frankia canadensis</name>
    <dbReference type="NCBI Taxonomy" id="1836972"/>
    <lineage>
        <taxon>Bacteria</taxon>
        <taxon>Bacillati</taxon>
        <taxon>Actinomycetota</taxon>
        <taxon>Actinomycetes</taxon>
        <taxon>Frankiales</taxon>
        <taxon>Frankiaceae</taxon>
        <taxon>Frankia</taxon>
    </lineage>
</organism>
<name>A0A2I2KI51_9ACTN</name>
<dbReference type="InterPro" id="IPR026820">
    <property type="entry name" value="VioB/RebD_dom"/>
</dbReference>
<accession>A0A2I2KI51</accession>
<dbReference type="Pfam" id="PF12902">
    <property type="entry name" value="Ferritin-like"/>
    <property type="match status" value="1"/>
</dbReference>
<protein>
    <recommendedName>
        <fullName evidence="1">Iminophenyl-pyruvate dimer synthase domain-containing protein</fullName>
    </recommendedName>
</protein>
<dbReference type="PANTHER" id="PTHR34400:SF4">
    <property type="entry name" value="MEMBRANE PROTEIN"/>
    <property type="match status" value="1"/>
</dbReference>
<dbReference type="AlphaFoldDB" id="A0A2I2KI51"/>
<dbReference type="InterPro" id="IPR012347">
    <property type="entry name" value="Ferritin-like"/>
</dbReference>
<feature type="domain" description="Iminophenyl-pyruvate dimer synthase" evidence="1">
    <location>
        <begin position="25"/>
        <end position="239"/>
    </location>
</feature>
<dbReference type="Proteomes" id="UP000234331">
    <property type="component" value="Unassembled WGS sequence"/>
</dbReference>
<dbReference type="EMBL" id="FZMO01000001">
    <property type="protein sequence ID" value="SNQ45345.1"/>
    <property type="molecule type" value="Genomic_DNA"/>
</dbReference>
<dbReference type="Gene3D" id="1.20.1260.10">
    <property type="match status" value="1"/>
</dbReference>
<evidence type="ECO:0000313" key="2">
    <source>
        <dbReference type="EMBL" id="SNQ45345.1"/>
    </source>
</evidence>
<keyword evidence="3" id="KW-1185">Reference proteome</keyword>
<evidence type="ECO:0000259" key="1">
    <source>
        <dbReference type="Pfam" id="PF12902"/>
    </source>
</evidence>
<dbReference type="RefSeq" id="WP_133150522.1">
    <property type="nucleotide sequence ID" value="NZ_FZMO01000001.1"/>
</dbReference>
<reference evidence="2 3" key="1">
    <citation type="submission" date="2017-06" db="EMBL/GenBank/DDBJ databases">
        <authorList>
            <person name="Kim H.J."/>
            <person name="Triplett B.A."/>
        </authorList>
    </citation>
    <scope>NUCLEOTIDE SEQUENCE [LARGE SCALE GENOMIC DNA]</scope>
    <source>
        <strain evidence="2">FRACA_ARgP5</strain>
    </source>
</reference>
<proteinExistence type="predicted"/>
<evidence type="ECO:0000313" key="3">
    <source>
        <dbReference type="Proteomes" id="UP000234331"/>
    </source>
</evidence>
<gene>
    <name evidence="2" type="ORF">FRACA_10104</name>
</gene>